<keyword evidence="1" id="KW-0812">Transmembrane</keyword>
<name>A0ABP1AUM0_9BRYO</name>
<accession>A0ABP1AUM0</accession>
<organism evidence="2 3">
    <name type="scientific">Sphagnum jensenii</name>
    <dbReference type="NCBI Taxonomy" id="128206"/>
    <lineage>
        <taxon>Eukaryota</taxon>
        <taxon>Viridiplantae</taxon>
        <taxon>Streptophyta</taxon>
        <taxon>Embryophyta</taxon>
        <taxon>Bryophyta</taxon>
        <taxon>Sphagnophytina</taxon>
        <taxon>Sphagnopsida</taxon>
        <taxon>Sphagnales</taxon>
        <taxon>Sphagnaceae</taxon>
        <taxon>Sphagnum</taxon>
    </lineage>
</organism>
<evidence type="ECO:0000313" key="2">
    <source>
        <dbReference type="EMBL" id="CAK9866289.1"/>
    </source>
</evidence>
<keyword evidence="1" id="KW-0472">Membrane</keyword>
<evidence type="ECO:0000256" key="1">
    <source>
        <dbReference type="SAM" id="Phobius"/>
    </source>
</evidence>
<protein>
    <submittedName>
        <fullName evidence="2">Uncharacterized protein</fullName>
    </submittedName>
</protein>
<reference evidence="2" key="1">
    <citation type="submission" date="2024-03" db="EMBL/GenBank/DDBJ databases">
        <authorList>
            <consortium name="ELIXIR-Norway"/>
            <consortium name="Elixir Norway"/>
        </authorList>
    </citation>
    <scope>NUCLEOTIDE SEQUENCE</scope>
</reference>
<dbReference type="PANTHER" id="PTHR35100">
    <property type="entry name" value="FOLD PROTEIN"/>
    <property type="match status" value="1"/>
</dbReference>
<feature type="transmembrane region" description="Helical" evidence="1">
    <location>
        <begin position="24"/>
        <end position="45"/>
    </location>
</feature>
<dbReference type="PANTHER" id="PTHR35100:SF1">
    <property type="entry name" value="F15H11.13 PROTEIN"/>
    <property type="match status" value="1"/>
</dbReference>
<dbReference type="EMBL" id="OZ023717">
    <property type="protein sequence ID" value="CAK9866289.1"/>
    <property type="molecule type" value="Genomic_DNA"/>
</dbReference>
<evidence type="ECO:0000313" key="3">
    <source>
        <dbReference type="Proteomes" id="UP001497522"/>
    </source>
</evidence>
<dbReference type="Proteomes" id="UP001497522">
    <property type="component" value="Chromosome 16"/>
</dbReference>
<keyword evidence="1" id="KW-1133">Transmembrane helix</keyword>
<sequence length="148" mass="16046">MIAASTLCLSTAMKTQGDFSRGLILSSAMAIPFQPMLVTVLRAFLMEGILICMKMCGNSAVEGHELASWSCCYIDLDHFSHALWQARFACEVLEAPHLQKAYTWHTASTVIGGALFVADDIYPNTPYIHAARHVAAAVGVATLNTLLE</sequence>
<keyword evidence="3" id="KW-1185">Reference proteome</keyword>
<gene>
    <name evidence="2" type="ORF">CSSPJE1EN2_LOCUS9284</name>
</gene>
<proteinExistence type="predicted"/>